<dbReference type="CDD" id="cd01167">
    <property type="entry name" value="bac_FRK"/>
    <property type="match status" value="1"/>
</dbReference>
<comment type="similarity">
    <text evidence="1">Belongs to the carbohydrate kinase PfkB family.</text>
</comment>
<keyword evidence="3 5" id="KW-0418">Kinase</keyword>
<dbReference type="PRINTS" id="PR00990">
    <property type="entry name" value="RIBOKINASE"/>
</dbReference>
<dbReference type="OrthoDB" id="9813569at2"/>
<evidence type="ECO:0000256" key="3">
    <source>
        <dbReference type="ARBA" id="ARBA00022777"/>
    </source>
</evidence>
<dbReference type="InterPro" id="IPR002173">
    <property type="entry name" value="Carboh/pur_kinase_PfkB_CS"/>
</dbReference>
<dbReference type="Proteomes" id="UP000078534">
    <property type="component" value="Unassembled WGS sequence"/>
</dbReference>
<dbReference type="PANTHER" id="PTHR43085">
    <property type="entry name" value="HEXOKINASE FAMILY MEMBER"/>
    <property type="match status" value="1"/>
</dbReference>
<accession>A0A179ST43</accession>
<organism evidence="5 6">
    <name type="scientific">Metabacillus litoralis</name>
    <dbReference type="NCBI Taxonomy" id="152268"/>
    <lineage>
        <taxon>Bacteria</taxon>
        <taxon>Bacillati</taxon>
        <taxon>Bacillota</taxon>
        <taxon>Bacilli</taxon>
        <taxon>Bacillales</taxon>
        <taxon>Bacillaceae</taxon>
        <taxon>Metabacillus</taxon>
    </lineage>
</organism>
<evidence type="ECO:0000256" key="1">
    <source>
        <dbReference type="ARBA" id="ARBA00010688"/>
    </source>
</evidence>
<gene>
    <name evidence="5" type="ORF">A6K24_24925</name>
</gene>
<name>A0A179ST43_9BACI</name>
<feature type="domain" description="Carbohydrate kinase PfkB" evidence="4">
    <location>
        <begin position="9"/>
        <end position="316"/>
    </location>
</feature>
<dbReference type="GO" id="GO:0006000">
    <property type="term" value="P:fructose metabolic process"/>
    <property type="evidence" value="ECO:0007669"/>
    <property type="project" value="UniProtKB-ARBA"/>
</dbReference>
<dbReference type="SUPFAM" id="SSF53613">
    <property type="entry name" value="Ribokinase-like"/>
    <property type="match status" value="1"/>
</dbReference>
<dbReference type="InterPro" id="IPR002139">
    <property type="entry name" value="Ribo/fructo_kinase"/>
</dbReference>
<evidence type="ECO:0000313" key="6">
    <source>
        <dbReference type="Proteomes" id="UP000078534"/>
    </source>
</evidence>
<dbReference type="PROSITE" id="PS00583">
    <property type="entry name" value="PFKB_KINASES_1"/>
    <property type="match status" value="1"/>
</dbReference>
<proteinExistence type="inferred from homology"/>
<dbReference type="InterPro" id="IPR050306">
    <property type="entry name" value="PfkB_Carbo_kinase"/>
</dbReference>
<dbReference type="InterPro" id="IPR011611">
    <property type="entry name" value="PfkB_dom"/>
</dbReference>
<dbReference type="GO" id="GO:0008865">
    <property type="term" value="F:fructokinase activity"/>
    <property type="evidence" value="ECO:0007669"/>
    <property type="project" value="UniProtKB-ARBA"/>
</dbReference>
<comment type="caution">
    <text evidence="5">The sequence shown here is derived from an EMBL/GenBank/DDBJ whole genome shotgun (WGS) entry which is preliminary data.</text>
</comment>
<dbReference type="STRING" id="152268.A6K24_24925"/>
<dbReference type="Gene3D" id="3.40.1190.20">
    <property type="match status" value="1"/>
</dbReference>
<dbReference type="AlphaFoldDB" id="A0A179ST43"/>
<dbReference type="Pfam" id="PF00294">
    <property type="entry name" value="PfkB"/>
    <property type="match status" value="1"/>
</dbReference>
<dbReference type="EMBL" id="LWSG01000025">
    <property type="protein sequence ID" value="OAS84671.1"/>
    <property type="molecule type" value="Genomic_DNA"/>
</dbReference>
<dbReference type="InterPro" id="IPR029056">
    <property type="entry name" value="Ribokinase-like"/>
</dbReference>
<reference evidence="6" key="1">
    <citation type="submission" date="2016-04" db="EMBL/GenBank/DDBJ databases">
        <authorList>
            <person name="Lyu Z."/>
            <person name="Lyu W."/>
        </authorList>
    </citation>
    <scope>NUCLEOTIDE SEQUENCE [LARGE SCALE GENOMIC DNA]</scope>
    <source>
        <strain evidence="6">C44</strain>
    </source>
</reference>
<protein>
    <submittedName>
        <fullName evidence="5">Sugar kinase</fullName>
    </submittedName>
</protein>
<dbReference type="RefSeq" id="WP_066335653.1">
    <property type="nucleotide sequence ID" value="NZ_LWSG01000025.1"/>
</dbReference>
<sequence>MQNSSENLSVVCVGELLIDFFCTDIDVDLIEGSQFLKSAGGAPANVSAAIAKLGGDASFSGKVGKDPFGYFLKQTLEAVNVDTSMLVMDEKATTTLAFVSLKKNGDRDFVFHRGADALLTLGDIDQDKVSQSKILHFGSATAMLSDPFCTTYLNLISNAKDEGQFISFDPNYRGDLWAGRSLVFVTIAKKAIALSDFVKVSDEELEIITGTKDYEEGVNILHALGAKIIAVTLGKRGTLLSNGNRNEIVESIPVTSIDSTGAGDAFVGATLFRLTKTKYIKSIYKDFEQLRDIVAYANKIGALVCTKIGAIEALPSIKEVESSMYQK</sequence>
<keyword evidence="2" id="KW-0808">Transferase</keyword>
<keyword evidence="6" id="KW-1185">Reference proteome</keyword>
<dbReference type="PANTHER" id="PTHR43085:SF54">
    <property type="entry name" value="PUTATIVE-RELATED"/>
    <property type="match status" value="1"/>
</dbReference>
<evidence type="ECO:0000313" key="5">
    <source>
        <dbReference type="EMBL" id="OAS84671.1"/>
    </source>
</evidence>
<evidence type="ECO:0000256" key="2">
    <source>
        <dbReference type="ARBA" id="ARBA00022679"/>
    </source>
</evidence>
<evidence type="ECO:0000259" key="4">
    <source>
        <dbReference type="Pfam" id="PF00294"/>
    </source>
</evidence>